<protein>
    <submittedName>
        <fullName evidence="1">Uncharacterized protein</fullName>
    </submittedName>
</protein>
<gene>
    <name evidence="1" type="ORF">DLP05_130</name>
</gene>
<evidence type="ECO:0000313" key="1">
    <source>
        <dbReference type="EMBL" id="ATS92367.1"/>
    </source>
</evidence>
<dbReference type="Proteomes" id="UP000241675">
    <property type="component" value="Segment"/>
</dbReference>
<dbReference type="EMBL" id="MG189906">
    <property type="protein sequence ID" value="ATS92367.1"/>
    <property type="molecule type" value="Genomic_DNA"/>
</dbReference>
<reference evidence="1 2" key="2">
    <citation type="submission" date="2017-11" db="EMBL/GenBank/DDBJ databases">
        <title>Lysogenic conversion of Stenotrophomonas maltophilia by temperate phage DLP4.</title>
        <authorList>
            <person name="Dennis J."/>
            <person name="Stothard P."/>
        </authorList>
    </citation>
    <scope>NUCLEOTIDE SEQUENCE [LARGE SCALE GENOMIC DNA]</scope>
</reference>
<keyword evidence="2" id="KW-1185">Reference proteome</keyword>
<organism evidence="1 2">
    <name type="scientific">Stenotrophomonas phage vB_SmaS_DLP_5</name>
    <dbReference type="NCBI Taxonomy" id="2044561"/>
    <lineage>
        <taxon>Viruses</taxon>
        <taxon>Duplodnaviria</taxon>
        <taxon>Heunggongvirae</taxon>
        <taxon>Uroviricota</taxon>
        <taxon>Caudoviricetes</taxon>
        <taxon>Delepquintavirus</taxon>
        <taxon>Delepquintavirus DLP5</taxon>
    </lineage>
</organism>
<name>A0A2D2W2K5_9CAUD</name>
<reference evidence="2" key="1">
    <citation type="submission" date="2017-10" db="EMBL/GenBank/DDBJ databases">
        <authorList>
            <person name="Peters D.L."/>
        </authorList>
    </citation>
    <scope>NUCLEOTIDE SEQUENCE [LARGE SCALE GENOMIC DNA]</scope>
</reference>
<accession>A0A2D2W2K5</accession>
<sequence length="113" mass="13152">MNEEPIPASARRRYAAGRRIKVPKKVKTTRDVMRRHMREEGKDYSELAKAWNMKSAEYVKHRMWRKTPLSPQYIDAFIELLKLDGQDALELRFLAALEAGWQLEGVASAVFCE</sequence>
<proteinExistence type="predicted"/>
<dbReference type="OrthoDB" id="28336at10239"/>
<evidence type="ECO:0000313" key="2">
    <source>
        <dbReference type="Proteomes" id="UP000241675"/>
    </source>
</evidence>